<protein>
    <submittedName>
        <fullName evidence="3">Uncharacterized protein</fullName>
    </submittedName>
</protein>
<dbReference type="PANTHER" id="PTHR33119">
    <property type="entry name" value="IFI3P"/>
    <property type="match status" value="1"/>
</dbReference>
<keyword evidence="4" id="KW-1185">Reference proteome</keyword>
<dbReference type="Pfam" id="PF14033">
    <property type="entry name" value="DUF4246"/>
    <property type="match status" value="1"/>
</dbReference>
<feature type="domain" description="DUF4246" evidence="2">
    <location>
        <begin position="24"/>
        <end position="103"/>
    </location>
</feature>
<dbReference type="PANTHER" id="PTHR33119:SF1">
    <property type="entry name" value="FE2OG DIOXYGENASE DOMAIN-CONTAINING PROTEIN"/>
    <property type="match status" value="1"/>
</dbReference>
<sequence>MFQHSANEQTFLKGSQSQDCRFKLPGYGRPLDFFPVEKNIYGIECRSIFPSALDDRDIENRYTELPVQTLREKAMVSVMEEITDIPEWWKKIHDSNTAQEWKEMALRSGADITKNMSEWIIEELKFKAMVYKVNNAVSLYNGDVTKSDSNVPSSLVEDLINSTKVLVYSDEELQFYGPGSLSNQRDLLSMALYPLVYGKSRILPDELIGLDDALRYAGQGKTIPMPQETGITREDIAWRVSSRADISVRPYSRSYQMLPSDWEFGDDGRWHIATYINNLHPAKHRNIYKVIENIFNCMIPQWNMTMTPLKDMLHSRARIEYSKAEYYPVTKGISEQAPRILDREAQIVFDERFEKWRMENYRAVQPDVDQFVPWAVPQCMMSELAEDLPSPVRIEQSVNLNKDYKDRGLQVITRMMSVDVWPESPYYETEWHVEGQMNEHICAAAFLFLEYENMEEASMEFRNIIDTDMLSEVEHDPGDFIWLKQIFGLENGEPAVQSSGSIRCPVGRVIIFPSTVQHRMTNYELKDKSKPGSNSCLVFYLVDPNIRIISTANIPPQRLDWTLEAEQGEGEDLAATMAKLALANKFKKGNMPMTLTEALDHRYKFLEELNEFMRYQHVAFESRVLLL</sequence>
<feature type="domain" description="DUF4246" evidence="1">
    <location>
        <begin position="115"/>
        <end position="564"/>
    </location>
</feature>
<dbReference type="Pfam" id="PF21666">
    <property type="entry name" value="DUF4246_N"/>
    <property type="match status" value="1"/>
</dbReference>
<dbReference type="InterPro" id="IPR025340">
    <property type="entry name" value="DUF4246"/>
</dbReference>
<organism evidence="3 4">
    <name type="scientific">Penicillium frequentans</name>
    <dbReference type="NCBI Taxonomy" id="3151616"/>
    <lineage>
        <taxon>Eukaryota</taxon>
        <taxon>Fungi</taxon>
        <taxon>Dikarya</taxon>
        <taxon>Ascomycota</taxon>
        <taxon>Pezizomycotina</taxon>
        <taxon>Eurotiomycetes</taxon>
        <taxon>Eurotiomycetidae</taxon>
        <taxon>Eurotiales</taxon>
        <taxon>Aspergillaceae</taxon>
        <taxon>Penicillium</taxon>
    </lineage>
</organism>
<name>A0AAD6CZ69_9EURO</name>
<dbReference type="AlphaFoldDB" id="A0AAD6CZ69"/>
<proteinExistence type="predicted"/>
<comment type="caution">
    <text evidence="3">The sequence shown here is derived from an EMBL/GenBank/DDBJ whole genome shotgun (WGS) entry which is preliminary data.</text>
</comment>
<evidence type="ECO:0000313" key="4">
    <source>
        <dbReference type="Proteomes" id="UP001220324"/>
    </source>
</evidence>
<gene>
    <name evidence="3" type="ORF">N7494_006724</name>
</gene>
<evidence type="ECO:0000259" key="1">
    <source>
        <dbReference type="Pfam" id="PF14033"/>
    </source>
</evidence>
<evidence type="ECO:0000313" key="3">
    <source>
        <dbReference type="EMBL" id="KAJ5541648.1"/>
    </source>
</evidence>
<reference evidence="3 4" key="1">
    <citation type="journal article" date="2023" name="IMA Fungus">
        <title>Comparative genomic study of the Penicillium genus elucidates a diverse pangenome and 15 lateral gene transfer events.</title>
        <authorList>
            <person name="Petersen C."/>
            <person name="Sorensen T."/>
            <person name="Nielsen M.R."/>
            <person name="Sondergaard T.E."/>
            <person name="Sorensen J.L."/>
            <person name="Fitzpatrick D.A."/>
            <person name="Frisvad J.C."/>
            <person name="Nielsen K.L."/>
        </authorList>
    </citation>
    <scope>NUCLEOTIDE SEQUENCE [LARGE SCALE GENOMIC DNA]</scope>
    <source>
        <strain evidence="3 4">IBT 35679</strain>
    </source>
</reference>
<dbReference type="InterPro" id="IPR049192">
    <property type="entry name" value="DUF4246_C"/>
</dbReference>
<dbReference type="EMBL" id="JAQIZZ010000005">
    <property type="protein sequence ID" value="KAJ5541648.1"/>
    <property type="molecule type" value="Genomic_DNA"/>
</dbReference>
<accession>A0AAD6CZ69</accession>
<evidence type="ECO:0000259" key="2">
    <source>
        <dbReference type="Pfam" id="PF21666"/>
    </source>
</evidence>
<dbReference type="InterPro" id="IPR049207">
    <property type="entry name" value="DUF4246_N"/>
</dbReference>
<dbReference type="Proteomes" id="UP001220324">
    <property type="component" value="Unassembled WGS sequence"/>
</dbReference>